<gene>
    <name evidence="1" type="ORF">BDV25DRAFT_166488</name>
</gene>
<dbReference type="Proteomes" id="UP000325780">
    <property type="component" value="Unassembled WGS sequence"/>
</dbReference>
<name>A0A5N6TDZ2_ASPAV</name>
<dbReference type="AlphaFoldDB" id="A0A5N6TDZ2"/>
<accession>A0A5N6TDZ2</accession>
<dbReference type="EMBL" id="ML742480">
    <property type="protein sequence ID" value="KAE8144595.1"/>
    <property type="molecule type" value="Genomic_DNA"/>
</dbReference>
<sequence length="127" mass="14974">MRFCFLQDVFTTKRTADSSMQLNEVFVLFILSLSRRKFHPEEILSRRNLHPRSEQSPLKEILNKETQAPNANVQWLEFLLTTLIVIALVELMRRALIRLDQHIHPEPARVRAPVQIRIIHVDPEDLE</sequence>
<protein>
    <submittedName>
        <fullName evidence="1">Uncharacterized protein</fullName>
    </submittedName>
</protein>
<keyword evidence="2" id="KW-1185">Reference proteome</keyword>
<evidence type="ECO:0000313" key="1">
    <source>
        <dbReference type="EMBL" id="KAE8144595.1"/>
    </source>
</evidence>
<reference evidence="1 2" key="1">
    <citation type="submission" date="2019-04" db="EMBL/GenBank/DDBJ databases">
        <title>Friends and foes A comparative genomics study of 23 Aspergillus species from section Flavi.</title>
        <authorList>
            <consortium name="DOE Joint Genome Institute"/>
            <person name="Kjaerbolling I."/>
            <person name="Vesth T."/>
            <person name="Frisvad J.C."/>
            <person name="Nybo J.L."/>
            <person name="Theobald S."/>
            <person name="Kildgaard S."/>
            <person name="Isbrandt T."/>
            <person name="Kuo A."/>
            <person name="Sato A."/>
            <person name="Lyhne E.K."/>
            <person name="Kogle M.E."/>
            <person name="Wiebenga A."/>
            <person name="Kun R.S."/>
            <person name="Lubbers R.J."/>
            <person name="Makela M.R."/>
            <person name="Barry K."/>
            <person name="Chovatia M."/>
            <person name="Clum A."/>
            <person name="Daum C."/>
            <person name="Haridas S."/>
            <person name="He G."/>
            <person name="LaButti K."/>
            <person name="Lipzen A."/>
            <person name="Mondo S."/>
            <person name="Riley R."/>
            <person name="Salamov A."/>
            <person name="Simmons B.A."/>
            <person name="Magnuson J.K."/>
            <person name="Henrissat B."/>
            <person name="Mortensen U.H."/>
            <person name="Larsen T.O."/>
            <person name="Devries R.P."/>
            <person name="Grigoriev I.V."/>
            <person name="Machida M."/>
            <person name="Baker S.E."/>
            <person name="Andersen M.R."/>
        </authorList>
    </citation>
    <scope>NUCLEOTIDE SEQUENCE [LARGE SCALE GENOMIC DNA]</scope>
    <source>
        <strain evidence="1 2">IBT 18842</strain>
    </source>
</reference>
<organism evidence="1 2">
    <name type="scientific">Aspergillus avenaceus</name>
    <dbReference type="NCBI Taxonomy" id="36643"/>
    <lineage>
        <taxon>Eukaryota</taxon>
        <taxon>Fungi</taxon>
        <taxon>Dikarya</taxon>
        <taxon>Ascomycota</taxon>
        <taxon>Pezizomycotina</taxon>
        <taxon>Eurotiomycetes</taxon>
        <taxon>Eurotiomycetidae</taxon>
        <taxon>Eurotiales</taxon>
        <taxon>Aspergillaceae</taxon>
        <taxon>Aspergillus</taxon>
        <taxon>Aspergillus subgen. Circumdati</taxon>
    </lineage>
</organism>
<proteinExistence type="predicted"/>
<evidence type="ECO:0000313" key="2">
    <source>
        <dbReference type="Proteomes" id="UP000325780"/>
    </source>
</evidence>